<dbReference type="InterPro" id="IPR011701">
    <property type="entry name" value="MFS"/>
</dbReference>
<dbReference type="PANTHER" id="PTHR23531:SF2">
    <property type="entry name" value="PERMEASE"/>
    <property type="match status" value="1"/>
</dbReference>
<keyword evidence="5" id="KW-0472">Membrane</keyword>
<reference evidence="6 7" key="1">
    <citation type="submission" date="2015-12" db="EMBL/GenBank/DDBJ databases">
        <title>Genome sequence of Aneurinibacillus soli.</title>
        <authorList>
            <person name="Lee J.S."/>
            <person name="Lee K.C."/>
            <person name="Kim K.K."/>
            <person name="Lee B.W."/>
        </authorList>
    </citation>
    <scope>NUCLEOTIDE SEQUENCE [LARGE SCALE GENOMIC DNA]</scope>
    <source>
        <strain evidence="6 7">CB4</strain>
    </source>
</reference>
<keyword evidence="7" id="KW-1185">Reference proteome</keyword>
<dbReference type="CDD" id="cd17489">
    <property type="entry name" value="MFS_YfcJ_like"/>
    <property type="match status" value="1"/>
</dbReference>
<evidence type="ECO:0000313" key="7">
    <source>
        <dbReference type="Proteomes" id="UP000217696"/>
    </source>
</evidence>
<keyword evidence="2" id="KW-0813">Transport</keyword>
<dbReference type="EMBL" id="AP017312">
    <property type="protein sequence ID" value="BAU25961.1"/>
    <property type="molecule type" value="Genomic_DNA"/>
</dbReference>
<dbReference type="PANTHER" id="PTHR23531">
    <property type="entry name" value="QUINOLENE RESISTANCE PROTEIN NORA"/>
    <property type="match status" value="1"/>
</dbReference>
<gene>
    <name evidence="6" type="primary">pbuE_1</name>
    <name evidence="6" type="ORF">CB4_00012</name>
</gene>
<dbReference type="Gene3D" id="1.20.1250.20">
    <property type="entry name" value="MFS general substrate transporter like domains"/>
    <property type="match status" value="1"/>
</dbReference>
<evidence type="ECO:0000313" key="6">
    <source>
        <dbReference type="EMBL" id="BAU25961.1"/>
    </source>
</evidence>
<dbReference type="PROSITE" id="PS50850">
    <property type="entry name" value="MFS"/>
    <property type="match status" value="1"/>
</dbReference>
<proteinExistence type="predicted"/>
<dbReference type="GO" id="GO:0022857">
    <property type="term" value="F:transmembrane transporter activity"/>
    <property type="evidence" value="ECO:0007669"/>
    <property type="project" value="InterPro"/>
</dbReference>
<dbReference type="KEGG" id="asoc:CB4_00012"/>
<dbReference type="InterPro" id="IPR036259">
    <property type="entry name" value="MFS_trans_sf"/>
</dbReference>
<dbReference type="Proteomes" id="UP000217696">
    <property type="component" value="Chromosome"/>
</dbReference>
<dbReference type="InterPro" id="IPR052714">
    <property type="entry name" value="MFS_Exporter"/>
</dbReference>
<evidence type="ECO:0000256" key="3">
    <source>
        <dbReference type="ARBA" id="ARBA00022692"/>
    </source>
</evidence>
<dbReference type="GO" id="GO:0005886">
    <property type="term" value="C:plasma membrane"/>
    <property type="evidence" value="ECO:0007669"/>
    <property type="project" value="UniProtKB-SubCell"/>
</dbReference>
<dbReference type="RefSeq" id="WP_096463055.1">
    <property type="nucleotide sequence ID" value="NZ_AP017312.1"/>
</dbReference>
<comment type="subcellular location">
    <subcellularLocation>
        <location evidence="1">Cell membrane</location>
        <topology evidence="1">Multi-pass membrane protein</topology>
    </subcellularLocation>
</comment>
<keyword evidence="3" id="KW-0812">Transmembrane</keyword>
<dbReference type="InterPro" id="IPR020846">
    <property type="entry name" value="MFS_dom"/>
</dbReference>
<organism evidence="6 7">
    <name type="scientific">Aneurinibacillus soli</name>
    <dbReference type="NCBI Taxonomy" id="1500254"/>
    <lineage>
        <taxon>Bacteria</taxon>
        <taxon>Bacillati</taxon>
        <taxon>Bacillota</taxon>
        <taxon>Bacilli</taxon>
        <taxon>Bacillales</taxon>
        <taxon>Paenibacillaceae</taxon>
        <taxon>Aneurinibacillus group</taxon>
        <taxon>Aneurinibacillus</taxon>
    </lineage>
</organism>
<dbReference type="SUPFAM" id="SSF103473">
    <property type="entry name" value="MFS general substrate transporter"/>
    <property type="match status" value="1"/>
</dbReference>
<dbReference type="PROSITE" id="PS00216">
    <property type="entry name" value="SUGAR_TRANSPORT_1"/>
    <property type="match status" value="1"/>
</dbReference>
<protein>
    <submittedName>
        <fullName evidence="6">Purine efflux pump PbuE</fullName>
    </submittedName>
</protein>
<evidence type="ECO:0000256" key="2">
    <source>
        <dbReference type="ARBA" id="ARBA00022448"/>
    </source>
</evidence>
<evidence type="ECO:0000256" key="1">
    <source>
        <dbReference type="ARBA" id="ARBA00004651"/>
    </source>
</evidence>
<accession>A0A0U4WAM2</accession>
<sequence length="397" mass="43149">MQPQPLWTKNFIIICASNFFIFMTFYTLLATLPVFVIDVLHGNNQQIGPVMTSFIIAAVLLRPVAGRLLDRMGRKKILVASVVLFMASTFTYAGIQSFLLLLTLRFIHGVSFGVVTTTTGTIANSLVPSERKGEGIGYFATTMNIAMVIGPFLGLTIIYTYNFGVLFAILSVFSLLAFLCASIIRVPVANQPTKNSNQSFHWRSFIEPHAIPISLTGMLLAFAYSGILTFIPVYAKELGLIQTASYFYVVYAAMIILSRPLTGKLFDRLGGHVIVYPSILLYIIGLVTLSQAHTSLSFLVAGAVIGLGYGTLFPIFQTIAIQSSPAHHSGIATGTYLLLYDGGIALGSIILGAVASASNYREMYLVSAVVIAFSALLYYGLCHRQNTHASKEHLKGI</sequence>
<dbReference type="OrthoDB" id="9814001at2"/>
<evidence type="ECO:0000256" key="5">
    <source>
        <dbReference type="ARBA" id="ARBA00023136"/>
    </source>
</evidence>
<name>A0A0U4WAM2_9BACL</name>
<dbReference type="InterPro" id="IPR005829">
    <property type="entry name" value="Sugar_transporter_CS"/>
</dbReference>
<dbReference type="Pfam" id="PF07690">
    <property type="entry name" value="MFS_1"/>
    <property type="match status" value="1"/>
</dbReference>
<dbReference type="AlphaFoldDB" id="A0A0U4WAM2"/>
<keyword evidence="4" id="KW-1133">Transmembrane helix</keyword>
<evidence type="ECO:0000256" key="4">
    <source>
        <dbReference type="ARBA" id="ARBA00022989"/>
    </source>
</evidence>